<feature type="transmembrane region" description="Helical" evidence="6">
    <location>
        <begin position="66"/>
        <end position="82"/>
    </location>
</feature>
<keyword evidence="4 6" id="KW-1133">Transmembrane helix</keyword>
<dbReference type="OrthoDB" id="5868344at2"/>
<evidence type="ECO:0000313" key="7">
    <source>
        <dbReference type="EMBL" id="PTX53616.1"/>
    </source>
</evidence>
<evidence type="ECO:0000256" key="6">
    <source>
        <dbReference type="SAM" id="Phobius"/>
    </source>
</evidence>
<proteinExistence type="inferred from homology"/>
<comment type="similarity">
    <text evidence="2">Belongs to the CbiQ family.</text>
</comment>
<keyword evidence="5 6" id="KW-0472">Membrane</keyword>
<protein>
    <submittedName>
        <fullName evidence="7">Biotin transport system permease protein</fullName>
    </submittedName>
</protein>
<name>A0A2T6BC75_9RHOB</name>
<dbReference type="GO" id="GO:0005886">
    <property type="term" value="C:plasma membrane"/>
    <property type="evidence" value="ECO:0007669"/>
    <property type="project" value="UniProtKB-ARBA"/>
</dbReference>
<sequence>MLTLTSAHETAAHRWPAGPKLAAAALGSALIFPVQALPVIGGALLALAALHLVLGWGFTREAAGRLWMLWPFLLVLTLWHLWTGEIRAGAVIAGRMVFAVALANLVTMTTRLDAMLAAVERVLTPFARFGLNPRVLALAVALVIRFTPVLLDKAGQLRQAWRARSPKRAGVAIVLPLVLTALDDADHVAEALRARGGL</sequence>
<feature type="transmembrane region" description="Helical" evidence="6">
    <location>
        <begin position="88"/>
        <end position="106"/>
    </location>
</feature>
<dbReference type="AlphaFoldDB" id="A0A2T6BC75"/>
<evidence type="ECO:0000313" key="8">
    <source>
        <dbReference type="Proteomes" id="UP000244224"/>
    </source>
</evidence>
<reference evidence="7 8" key="1">
    <citation type="submission" date="2018-04" db="EMBL/GenBank/DDBJ databases">
        <title>Genomic Encyclopedia of Archaeal and Bacterial Type Strains, Phase II (KMG-II): from individual species to whole genera.</title>
        <authorList>
            <person name="Goeker M."/>
        </authorList>
    </citation>
    <scope>NUCLEOTIDE SEQUENCE [LARGE SCALE GENOMIC DNA]</scope>
    <source>
        <strain evidence="7 8">DSM 21823</strain>
    </source>
</reference>
<comment type="caution">
    <text evidence="7">The sequence shown here is derived from an EMBL/GenBank/DDBJ whole genome shotgun (WGS) entry which is preliminary data.</text>
</comment>
<evidence type="ECO:0000256" key="1">
    <source>
        <dbReference type="ARBA" id="ARBA00004141"/>
    </source>
</evidence>
<feature type="transmembrane region" description="Helical" evidence="6">
    <location>
        <begin position="30"/>
        <end position="54"/>
    </location>
</feature>
<organism evidence="7 8">
    <name type="scientific">Gemmobacter caeni</name>
    <dbReference type="NCBI Taxonomy" id="589035"/>
    <lineage>
        <taxon>Bacteria</taxon>
        <taxon>Pseudomonadati</taxon>
        <taxon>Pseudomonadota</taxon>
        <taxon>Alphaproteobacteria</taxon>
        <taxon>Rhodobacterales</taxon>
        <taxon>Paracoccaceae</taxon>
        <taxon>Gemmobacter</taxon>
    </lineage>
</organism>
<keyword evidence="3 6" id="KW-0812">Transmembrane</keyword>
<dbReference type="Proteomes" id="UP000244224">
    <property type="component" value="Unassembled WGS sequence"/>
</dbReference>
<evidence type="ECO:0000256" key="5">
    <source>
        <dbReference type="ARBA" id="ARBA00023136"/>
    </source>
</evidence>
<evidence type="ECO:0000256" key="4">
    <source>
        <dbReference type="ARBA" id="ARBA00022989"/>
    </source>
</evidence>
<dbReference type="Pfam" id="PF02361">
    <property type="entry name" value="CbiQ"/>
    <property type="match status" value="1"/>
</dbReference>
<keyword evidence="8" id="KW-1185">Reference proteome</keyword>
<evidence type="ECO:0000256" key="2">
    <source>
        <dbReference type="ARBA" id="ARBA00008564"/>
    </source>
</evidence>
<dbReference type="RefSeq" id="WP_108127345.1">
    <property type="nucleotide sequence ID" value="NZ_QBKP01000001.1"/>
</dbReference>
<comment type="subcellular location">
    <subcellularLocation>
        <location evidence="1">Membrane</location>
        <topology evidence="1">Multi-pass membrane protein</topology>
    </subcellularLocation>
</comment>
<evidence type="ECO:0000256" key="3">
    <source>
        <dbReference type="ARBA" id="ARBA00022692"/>
    </source>
</evidence>
<dbReference type="CDD" id="cd16914">
    <property type="entry name" value="EcfT"/>
    <property type="match status" value="1"/>
</dbReference>
<dbReference type="EMBL" id="QBKP01000001">
    <property type="protein sequence ID" value="PTX53616.1"/>
    <property type="molecule type" value="Genomic_DNA"/>
</dbReference>
<dbReference type="InterPro" id="IPR003339">
    <property type="entry name" value="ABC/ECF_trnsptr_transmembrane"/>
</dbReference>
<gene>
    <name evidence="7" type="ORF">C8N34_101537</name>
</gene>
<accession>A0A2T6BC75</accession>